<feature type="signal peptide" evidence="1">
    <location>
        <begin position="1"/>
        <end position="19"/>
    </location>
</feature>
<dbReference type="Pfam" id="PF00128">
    <property type="entry name" value="Alpha-amylase"/>
    <property type="match status" value="1"/>
</dbReference>
<dbReference type="Gene3D" id="3.20.20.80">
    <property type="entry name" value="Glycosidases"/>
    <property type="match status" value="1"/>
</dbReference>
<dbReference type="InterPro" id="IPR006047">
    <property type="entry name" value="GH13_cat_dom"/>
</dbReference>
<dbReference type="CDD" id="cd12956">
    <property type="entry name" value="CBM_SusE-F_like"/>
    <property type="match status" value="2"/>
</dbReference>
<evidence type="ECO:0000259" key="2">
    <source>
        <dbReference type="SMART" id="SM00642"/>
    </source>
</evidence>
<dbReference type="AlphaFoldDB" id="A0A8J7LNR4"/>
<dbReference type="SUPFAM" id="SSF51445">
    <property type="entry name" value="(Trans)glycosidases"/>
    <property type="match status" value="1"/>
</dbReference>
<dbReference type="GO" id="GO:2001070">
    <property type="term" value="F:starch binding"/>
    <property type="evidence" value="ECO:0007669"/>
    <property type="project" value="InterPro"/>
</dbReference>
<proteinExistence type="predicted"/>
<dbReference type="GO" id="GO:0019867">
    <property type="term" value="C:outer membrane"/>
    <property type="evidence" value="ECO:0007669"/>
    <property type="project" value="InterPro"/>
</dbReference>
<name>A0A8J7LNR4_9FLAO</name>
<protein>
    <submittedName>
        <fullName evidence="3">DUF1939 domain-containing protein</fullName>
    </submittedName>
</protein>
<comment type="caution">
    <text evidence="3">The sequence shown here is derived from an EMBL/GenBank/DDBJ whole genome shotgun (WGS) entry which is preliminary data.</text>
</comment>
<evidence type="ECO:0000313" key="3">
    <source>
        <dbReference type="EMBL" id="MBJ6368278.1"/>
    </source>
</evidence>
<dbReference type="PROSITE" id="PS51257">
    <property type="entry name" value="PROKAR_LIPOPROTEIN"/>
    <property type="match status" value="1"/>
</dbReference>
<feature type="chain" id="PRO_5035202113" evidence="1">
    <location>
        <begin position="20"/>
        <end position="764"/>
    </location>
</feature>
<reference evidence="3" key="1">
    <citation type="submission" date="2020-12" db="EMBL/GenBank/DDBJ databases">
        <title>Snuella sp. nov., isolated from sediment in Incheon.</title>
        <authorList>
            <person name="Kim W."/>
        </authorList>
    </citation>
    <scope>NUCLEOTIDE SEQUENCE</scope>
    <source>
        <strain evidence="3">CAU 1569</strain>
    </source>
</reference>
<dbReference type="PANTHER" id="PTHR43447">
    <property type="entry name" value="ALPHA-AMYLASE"/>
    <property type="match status" value="1"/>
</dbReference>
<feature type="domain" description="Glycosyl hydrolase family 13 catalytic" evidence="2">
    <location>
        <begin position="57"/>
        <end position="386"/>
    </location>
</feature>
<dbReference type="Gene3D" id="2.60.40.3620">
    <property type="match status" value="3"/>
</dbReference>
<keyword evidence="4" id="KW-1185">Reference proteome</keyword>
<keyword evidence="1" id="KW-0732">Signal</keyword>
<dbReference type="SMART" id="SM00642">
    <property type="entry name" value="Aamy"/>
    <property type="match status" value="1"/>
</dbReference>
<dbReference type="Proteomes" id="UP000610931">
    <property type="component" value="Unassembled WGS sequence"/>
</dbReference>
<dbReference type="Gene3D" id="2.60.40.1180">
    <property type="entry name" value="Golgi alpha-mannosidase II"/>
    <property type="match status" value="1"/>
</dbReference>
<dbReference type="InterPro" id="IPR013780">
    <property type="entry name" value="Glyco_hydro_b"/>
</dbReference>
<dbReference type="RefSeq" id="WP_199115042.1">
    <property type="nucleotide sequence ID" value="NZ_JAELVQ010000010.1"/>
</dbReference>
<dbReference type="CDD" id="cd12967">
    <property type="entry name" value="CBM_SusE-F_like_u1"/>
    <property type="match status" value="1"/>
</dbReference>
<organism evidence="3 4">
    <name type="scientific">Snuella sedimenti</name>
    <dbReference type="NCBI Taxonomy" id="2798802"/>
    <lineage>
        <taxon>Bacteria</taxon>
        <taxon>Pseudomonadati</taxon>
        <taxon>Bacteroidota</taxon>
        <taxon>Flavobacteriia</taxon>
        <taxon>Flavobacteriales</taxon>
        <taxon>Flavobacteriaceae</taxon>
        <taxon>Snuella</taxon>
    </lineage>
</organism>
<dbReference type="Pfam" id="PF09154">
    <property type="entry name" value="Alpha-amy_C_pro"/>
    <property type="match status" value="1"/>
</dbReference>
<sequence length="764" mass="84950">MMSKIYLKILSVFSILLLASCTNDTFERIVIEENRNESDYATGAAQVRPDALVPGSGVLMQAFYWDVTEGGIWWDNVKSKLDGWAENGIDAIWIPPISKGQSGGFSMGYDPFDYFDFGDYEQQGSKQTRFGNRAELESMIAKAHENNIAVIADMVINHNSGGDLEYNEFRQLESYTSFKPASGMFSRSQYDFHPNAQHLYDEGKFGGFPDLDLLNPYVQDWMWKSEESVANYYSNVLKIDGWRFDFVKGYAPELVKEWVETVGGYAIGENFDGNLAGVVQPWVEKSGASAFDFPNFFNMRNAFENGNLTSLTGSSLFASMPNKAVTFVGNHDTEARDGGNEFPDKWEPHAYAFIMSAPGYPSVFYSHYEDSGDAQKQKIQQLIKIRQELAAGDWIVNYVDTDEFIATRTGDGEKPGLVVYINISNEEVSRDIQTHWVDANVKDYTEEFFVFQKSDASGMVTVKAPASGYAIWAYTDEEQTAFPDMLYLPGNYQGWDPASAPFLTSVNTPNLDGLYSGHVRLTETTNEFKFTDAPNWDNGIYGDSGDGSSGIIAVPGNNVTLAGRLDYEIHVDLINNTWSANTWAIIGDATPNGWDDPDTDMSYDFERNVWTVTTNLTDGQLKFRANNGWDVNLGDNSADGSLESGGENIVVTAGSYQIDLDVENKTYTLGNWAIIGDATPNGWDAPDTDMAYDEVNKVWSVTVDLVAGEMKFRFNDGWDVNLGDNGADGTLESGGSNITISTAGNYTITLDLIHFPRRYMLTLN</sequence>
<dbReference type="GO" id="GO:0004553">
    <property type="term" value="F:hydrolase activity, hydrolyzing O-glycosyl compounds"/>
    <property type="evidence" value="ECO:0007669"/>
    <property type="project" value="InterPro"/>
</dbReference>
<dbReference type="InterPro" id="IPR017853">
    <property type="entry name" value="GH"/>
</dbReference>
<dbReference type="EMBL" id="JAELVQ010000010">
    <property type="protein sequence ID" value="MBJ6368278.1"/>
    <property type="molecule type" value="Genomic_DNA"/>
</dbReference>
<gene>
    <name evidence="3" type="ORF">JF259_09285</name>
</gene>
<accession>A0A8J7LNR4</accession>
<evidence type="ECO:0000313" key="4">
    <source>
        <dbReference type="Proteomes" id="UP000610931"/>
    </source>
</evidence>
<dbReference type="InterPro" id="IPR015237">
    <property type="entry name" value="Alpha-amylase_C_pro"/>
</dbReference>
<evidence type="ECO:0000256" key="1">
    <source>
        <dbReference type="SAM" id="SignalP"/>
    </source>
</evidence>
<dbReference type="GO" id="GO:0005975">
    <property type="term" value="P:carbohydrate metabolic process"/>
    <property type="evidence" value="ECO:0007669"/>
    <property type="project" value="InterPro"/>
</dbReference>